<organism evidence="2 3">
    <name type="scientific">Pontiella agarivorans</name>
    <dbReference type="NCBI Taxonomy" id="3038953"/>
    <lineage>
        <taxon>Bacteria</taxon>
        <taxon>Pseudomonadati</taxon>
        <taxon>Kiritimatiellota</taxon>
        <taxon>Kiritimatiellia</taxon>
        <taxon>Kiritimatiellales</taxon>
        <taxon>Pontiellaceae</taxon>
        <taxon>Pontiella</taxon>
    </lineage>
</organism>
<reference evidence="2 3" key="1">
    <citation type="journal article" date="2024" name="Appl. Environ. Microbiol.">
        <title>Pontiella agarivorans sp. nov., a novel marine anaerobic bacterium capable of degrading macroalgal polysaccharides and fixing nitrogen.</title>
        <authorList>
            <person name="Liu N."/>
            <person name="Kivenson V."/>
            <person name="Peng X."/>
            <person name="Cui Z."/>
            <person name="Lankiewicz T.S."/>
            <person name="Gosselin K.M."/>
            <person name="English C.J."/>
            <person name="Blair E.M."/>
            <person name="O'Malley M.A."/>
            <person name="Valentine D.L."/>
        </authorList>
    </citation>
    <scope>NUCLEOTIDE SEQUENCE [LARGE SCALE GENOMIC DNA]</scope>
    <source>
        <strain evidence="2 3">NLcol2</strain>
    </source>
</reference>
<accession>A0ABU5MUP1</accession>
<evidence type="ECO:0000256" key="1">
    <source>
        <dbReference type="SAM" id="SignalP"/>
    </source>
</evidence>
<protein>
    <submittedName>
        <fullName evidence="2">Trypsin-like peptidase domain-containing protein</fullName>
    </submittedName>
</protein>
<sequence length="391" mass="44408">MPLNILPRLFCTLALLGISSSFAEGKTDEETELEKQEALEERLALEQEIKGRFSYSFNDIAEQLVTVSCSGPQGRSSGSGFVATLDGKTYLFTNQHVILGAETISFKTATGRLLRPRSVELAARRDIARLLLQDTEGLRVSESMQKEDPVGVFGNSEGGGVATELYGKVTGITPDKVEVSADFVSGNSGSPVLNLDQEVIGIASYVSWKTDKDDETVTRRFCYRLTDEQWGAVNWKKYNEKYGKLYIRNERLIDSIFDAATIWYGNPFSRMSFEDHRDAGLRKWADEHNRMINRIERTMDKRLTQRELNNVNKSIRRDMFDSAEDLSEACRNRAHQMQFLAEQKELTGFLRNAFERLAARMNYAAGEIEEYGSKLAEHNYFYFESEPTSSY</sequence>
<dbReference type="InterPro" id="IPR009003">
    <property type="entry name" value="Peptidase_S1_PA"/>
</dbReference>
<dbReference type="Pfam" id="PF13365">
    <property type="entry name" value="Trypsin_2"/>
    <property type="match status" value="1"/>
</dbReference>
<dbReference type="EMBL" id="JARVCO010000006">
    <property type="protein sequence ID" value="MDZ8117927.1"/>
    <property type="molecule type" value="Genomic_DNA"/>
</dbReference>
<dbReference type="Proteomes" id="UP001290861">
    <property type="component" value="Unassembled WGS sequence"/>
</dbReference>
<comment type="caution">
    <text evidence="2">The sequence shown here is derived from an EMBL/GenBank/DDBJ whole genome shotgun (WGS) entry which is preliminary data.</text>
</comment>
<gene>
    <name evidence="2" type="ORF">P9H32_04745</name>
</gene>
<evidence type="ECO:0000313" key="3">
    <source>
        <dbReference type="Proteomes" id="UP001290861"/>
    </source>
</evidence>
<proteinExistence type="predicted"/>
<feature type="signal peptide" evidence="1">
    <location>
        <begin position="1"/>
        <end position="23"/>
    </location>
</feature>
<feature type="chain" id="PRO_5045883466" evidence="1">
    <location>
        <begin position="24"/>
        <end position="391"/>
    </location>
</feature>
<dbReference type="Gene3D" id="2.40.10.10">
    <property type="entry name" value="Trypsin-like serine proteases"/>
    <property type="match status" value="2"/>
</dbReference>
<keyword evidence="3" id="KW-1185">Reference proteome</keyword>
<dbReference type="SUPFAM" id="SSF50494">
    <property type="entry name" value="Trypsin-like serine proteases"/>
    <property type="match status" value="1"/>
</dbReference>
<evidence type="ECO:0000313" key="2">
    <source>
        <dbReference type="EMBL" id="MDZ8117927.1"/>
    </source>
</evidence>
<keyword evidence="1" id="KW-0732">Signal</keyword>
<name>A0ABU5MUP1_9BACT</name>
<dbReference type="RefSeq" id="WP_322607727.1">
    <property type="nucleotide sequence ID" value="NZ_JARVCO010000006.1"/>
</dbReference>
<dbReference type="CDD" id="cd15841">
    <property type="entry name" value="SNARE_Qc"/>
    <property type="match status" value="1"/>
</dbReference>
<dbReference type="InterPro" id="IPR043504">
    <property type="entry name" value="Peptidase_S1_PA_chymotrypsin"/>
</dbReference>